<evidence type="ECO:0000256" key="9">
    <source>
        <dbReference type="ARBA" id="ARBA00022723"/>
    </source>
</evidence>
<dbReference type="Gene3D" id="1.10.10.430">
    <property type="entry name" value="Phosphatase 2C, C-terminal domain suprefamily"/>
    <property type="match status" value="1"/>
</dbReference>
<gene>
    <name evidence="18" type="ORF">PHYPO_G00062790</name>
</gene>
<evidence type="ECO:0000256" key="3">
    <source>
        <dbReference type="ARBA" id="ARBA00004514"/>
    </source>
</evidence>
<dbReference type="InterPro" id="IPR036457">
    <property type="entry name" value="PPM-type-like_dom_sf"/>
</dbReference>
<comment type="cofactor">
    <cofactor evidence="2">
        <name>Mg(2+)</name>
        <dbReference type="ChEBI" id="CHEBI:18420"/>
    </cofactor>
</comment>
<comment type="cofactor">
    <cofactor evidence="1">
        <name>Mn(2+)</name>
        <dbReference type="ChEBI" id="CHEBI:29035"/>
    </cofactor>
</comment>
<sequence>MVSPEPEISAVERSPADEFIVLACDGVWDTVSNEELCAFVRSRLRVCTDLRDVCSQVIDLCLYKGSLDNISIIVVCFPGAPQLSPEALHQEAELEDYLESKVAEIFEELSGRGDEPDLLSVLTVLASAEIPGLPPGGGLQSKRNCIISAYYQQKEARKARLAQELGSADST</sequence>
<dbReference type="Pfam" id="PF07830">
    <property type="entry name" value="PP2C_C"/>
    <property type="match status" value="1"/>
</dbReference>
<proteinExistence type="inferred from homology"/>
<evidence type="ECO:0000256" key="1">
    <source>
        <dbReference type="ARBA" id="ARBA00001936"/>
    </source>
</evidence>
<evidence type="ECO:0000256" key="5">
    <source>
        <dbReference type="ARBA" id="ARBA00006702"/>
    </source>
</evidence>
<comment type="caution">
    <text evidence="18">The sequence shown here is derived from an EMBL/GenBank/DDBJ whole genome shotgun (WGS) entry which is preliminary data.</text>
</comment>
<keyword evidence="19" id="KW-1185">Reference proteome</keyword>
<comment type="catalytic activity">
    <reaction evidence="16">
        <text>O-phospho-L-threonyl-[protein] + H2O = L-threonyl-[protein] + phosphate</text>
        <dbReference type="Rhea" id="RHEA:47004"/>
        <dbReference type="Rhea" id="RHEA-COMP:11060"/>
        <dbReference type="Rhea" id="RHEA-COMP:11605"/>
        <dbReference type="ChEBI" id="CHEBI:15377"/>
        <dbReference type="ChEBI" id="CHEBI:30013"/>
        <dbReference type="ChEBI" id="CHEBI:43474"/>
        <dbReference type="ChEBI" id="CHEBI:61977"/>
        <dbReference type="EC" id="3.1.3.16"/>
    </reaction>
</comment>
<dbReference type="FunFam" id="1.10.10.430:FF:000001">
    <property type="entry name" value="protein phosphatase 1B isoform X1"/>
    <property type="match status" value="1"/>
</dbReference>
<dbReference type="AlphaFoldDB" id="A0A5N5M1T8"/>
<keyword evidence="12" id="KW-0472">Membrane</keyword>
<evidence type="ECO:0000259" key="17">
    <source>
        <dbReference type="PROSITE" id="PS51746"/>
    </source>
</evidence>
<evidence type="ECO:0000256" key="4">
    <source>
        <dbReference type="ARBA" id="ARBA00004635"/>
    </source>
</evidence>
<evidence type="ECO:0000256" key="11">
    <source>
        <dbReference type="ARBA" id="ARBA00022842"/>
    </source>
</evidence>
<dbReference type="Pfam" id="PF00481">
    <property type="entry name" value="PP2C"/>
    <property type="match status" value="1"/>
</dbReference>
<keyword evidence="10" id="KW-0378">Hydrolase</keyword>
<dbReference type="SUPFAM" id="SSF81601">
    <property type="entry name" value="Protein serine/threonine phosphatase 2C, C-terminal domain"/>
    <property type="match status" value="1"/>
</dbReference>
<dbReference type="PANTHER" id="PTHR47992">
    <property type="entry name" value="PROTEIN PHOSPHATASE"/>
    <property type="match status" value="1"/>
</dbReference>
<keyword evidence="9" id="KW-0479">Metal-binding</keyword>
<keyword evidence="13" id="KW-0464">Manganese</keyword>
<dbReference type="InterPro" id="IPR015655">
    <property type="entry name" value="PP2C"/>
</dbReference>
<evidence type="ECO:0000256" key="6">
    <source>
        <dbReference type="ARBA" id="ARBA00022490"/>
    </source>
</evidence>
<evidence type="ECO:0000256" key="16">
    <source>
        <dbReference type="ARBA" id="ARBA00048336"/>
    </source>
</evidence>
<feature type="domain" description="PPM-type phosphatase" evidence="17">
    <location>
        <begin position="1"/>
        <end position="77"/>
    </location>
</feature>
<dbReference type="InterPro" id="IPR001932">
    <property type="entry name" value="PPM-type_phosphatase-like_dom"/>
</dbReference>
<evidence type="ECO:0000313" key="18">
    <source>
        <dbReference type="EMBL" id="KAB5549050.1"/>
    </source>
</evidence>
<dbReference type="GO" id="GO:0000287">
    <property type="term" value="F:magnesium ion binding"/>
    <property type="evidence" value="ECO:0007669"/>
    <property type="project" value="InterPro"/>
</dbReference>
<dbReference type="GO" id="GO:0004722">
    <property type="term" value="F:protein serine/threonine phosphatase activity"/>
    <property type="evidence" value="ECO:0007669"/>
    <property type="project" value="UniProtKB-EC"/>
</dbReference>
<dbReference type="Gene3D" id="3.60.40.10">
    <property type="entry name" value="PPM-type phosphatase domain"/>
    <property type="match status" value="1"/>
</dbReference>
<evidence type="ECO:0000313" key="19">
    <source>
        <dbReference type="Proteomes" id="UP000327468"/>
    </source>
</evidence>
<evidence type="ECO:0000256" key="10">
    <source>
        <dbReference type="ARBA" id="ARBA00022801"/>
    </source>
</evidence>
<dbReference type="InterPro" id="IPR036580">
    <property type="entry name" value="PP2C_C_sf"/>
</dbReference>
<comment type="subcellular location">
    <subcellularLocation>
        <location evidence="3">Cytoplasm</location>
        <location evidence="3">Cytosol</location>
    </subcellularLocation>
    <subcellularLocation>
        <location evidence="4">Membrane</location>
        <topology evidence="4">Lipid-anchor</topology>
    </subcellularLocation>
</comment>
<evidence type="ECO:0000256" key="15">
    <source>
        <dbReference type="ARBA" id="ARBA00047761"/>
    </source>
</evidence>
<evidence type="ECO:0000256" key="12">
    <source>
        <dbReference type="ARBA" id="ARBA00023136"/>
    </source>
</evidence>
<accession>A0A5N5M1T8</accession>
<dbReference type="CDD" id="cd00143">
    <property type="entry name" value="PP2Cc"/>
    <property type="match status" value="1"/>
</dbReference>
<dbReference type="EMBL" id="VFJC01000016">
    <property type="protein sequence ID" value="KAB5549050.1"/>
    <property type="molecule type" value="Genomic_DNA"/>
</dbReference>
<dbReference type="PROSITE" id="PS51746">
    <property type="entry name" value="PPM_2"/>
    <property type="match status" value="1"/>
</dbReference>
<evidence type="ECO:0000256" key="14">
    <source>
        <dbReference type="ARBA" id="ARBA00023288"/>
    </source>
</evidence>
<reference evidence="18 19" key="1">
    <citation type="submission" date="2019-06" db="EMBL/GenBank/DDBJ databases">
        <title>A chromosome-scale genome assembly of the striped catfish, Pangasianodon hypophthalmus.</title>
        <authorList>
            <person name="Wen M."/>
            <person name="Zahm M."/>
            <person name="Roques C."/>
            <person name="Cabau C."/>
            <person name="Klopp C."/>
            <person name="Donnadieu C."/>
            <person name="Jouanno E."/>
            <person name="Avarre J.-C."/>
            <person name="Campet M."/>
            <person name="Ha T.T.T."/>
            <person name="Dugue R."/>
            <person name="Lampietro C."/>
            <person name="Louis A."/>
            <person name="Herpin A."/>
            <person name="Echchiki A."/>
            <person name="Berthelot C."/>
            <person name="Parey E."/>
            <person name="Roest-Crollius H."/>
            <person name="Braasch I."/>
            <person name="Postlethwait J."/>
            <person name="Bobe J."/>
            <person name="Montfort J."/>
            <person name="Bouchez O."/>
            <person name="Begum T."/>
            <person name="Schartl M."/>
            <person name="Guiguen Y."/>
        </authorList>
    </citation>
    <scope>NUCLEOTIDE SEQUENCE [LARGE SCALE GENOMIC DNA]</scope>
    <source>
        <strain evidence="18 19">Indonesia</strain>
        <tissue evidence="18">Blood</tissue>
    </source>
</reference>
<comment type="similarity">
    <text evidence="5">Belongs to the PP2C family.</text>
</comment>
<keyword evidence="7" id="KW-0597">Phosphoprotein</keyword>
<evidence type="ECO:0000256" key="8">
    <source>
        <dbReference type="ARBA" id="ARBA00022707"/>
    </source>
</evidence>
<dbReference type="SUPFAM" id="SSF81606">
    <property type="entry name" value="PP2C-like"/>
    <property type="match status" value="1"/>
</dbReference>
<comment type="catalytic activity">
    <reaction evidence="15">
        <text>O-phospho-L-seryl-[protein] + H2O = L-seryl-[protein] + phosphate</text>
        <dbReference type="Rhea" id="RHEA:20629"/>
        <dbReference type="Rhea" id="RHEA-COMP:9863"/>
        <dbReference type="Rhea" id="RHEA-COMP:11604"/>
        <dbReference type="ChEBI" id="CHEBI:15377"/>
        <dbReference type="ChEBI" id="CHEBI:29999"/>
        <dbReference type="ChEBI" id="CHEBI:43474"/>
        <dbReference type="ChEBI" id="CHEBI:83421"/>
        <dbReference type="EC" id="3.1.3.16"/>
    </reaction>
</comment>
<evidence type="ECO:0000256" key="7">
    <source>
        <dbReference type="ARBA" id="ARBA00022553"/>
    </source>
</evidence>
<keyword evidence="8" id="KW-0519">Myristate</keyword>
<keyword evidence="14" id="KW-0449">Lipoprotein</keyword>
<evidence type="ECO:0000256" key="13">
    <source>
        <dbReference type="ARBA" id="ARBA00023211"/>
    </source>
</evidence>
<dbReference type="Proteomes" id="UP000327468">
    <property type="component" value="Chromosome 15"/>
</dbReference>
<evidence type="ECO:0000256" key="2">
    <source>
        <dbReference type="ARBA" id="ARBA00001946"/>
    </source>
</evidence>
<protein>
    <recommendedName>
        <fullName evidence="17">PPM-type phosphatase domain-containing protein</fullName>
    </recommendedName>
</protein>
<name>A0A5N5M1T8_PANHP</name>
<organism evidence="18 19">
    <name type="scientific">Pangasianodon hypophthalmus</name>
    <name type="common">Striped catfish</name>
    <name type="synonym">Helicophagus hypophthalmus</name>
    <dbReference type="NCBI Taxonomy" id="310915"/>
    <lineage>
        <taxon>Eukaryota</taxon>
        <taxon>Metazoa</taxon>
        <taxon>Chordata</taxon>
        <taxon>Craniata</taxon>
        <taxon>Vertebrata</taxon>
        <taxon>Euteleostomi</taxon>
        <taxon>Actinopterygii</taxon>
        <taxon>Neopterygii</taxon>
        <taxon>Teleostei</taxon>
        <taxon>Ostariophysi</taxon>
        <taxon>Siluriformes</taxon>
        <taxon>Pangasiidae</taxon>
        <taxon>Pangasianodon</taxon>
    </lineage>
</organism>
<dbReference type="GO" id="GO:0005829">
    <property type="term" value="C:cytosol"/>
    <property type="evidence" value="ECO:0007669"/>
    <property type="project" value="UniProtKB-SubCell"/>
</dbReference>
<dbReference type="InterPro" id="IPR012911">
    <property type="entry name" value="PP2C_C"/>
</dbReference>
<dbReference type="GO" id="GO:0030145">
    <property type="term" value="F:manganese ion binding"/>
    <property type="evidence" value="ECO:0007669"/>
    <property type="project" value="InterPro"/>
</dbReference>
<dbReference type="GO" id="GO:0016020">
    <property type="term" value="C:membrane"/>
    <property type="evidence" value="ECO:0007669"/>
    <property type="project" value="UniProtKB-SubCell"/>
</dbReference>
<keyword evidence="6" id="KW-0963">Cytoplasm</keyword>
<keyword evidence="11" id="KW-0460">Magnesium</keyword>